<organism evidence="3 4">
    <name type="scientific">Chlorogloeopsis fritschii PCC 6912</name>
    <dbReference type="NCBI Taxonomy" id="211165"/>
    <lineage>
        <taxon>Bacteria</taxon>
        <taxon>Bacillati</taxon>
        <taxon>Cyanobacteriota</taxon>
        <taxon>Cyanophyceae</taxon>
        <taxon>Nostocales</taxon>
        <taxon>Chlorogloeopsidaceae</taxon>
        <taxon>Chlorogloeopsis</taxon>
    </lineage>
</organism>
<protein>
    <submittedName>
        <fullName evidence="3">Uncharacterized protein</fullName>
    </submittedName>
</protein>
<dbReference type="RefSeq" id="WP_016875322.1">
    <property type="nucleotide sequence ID" value="NZ_AJLN01000101.1"/>
</dbReference>
<reference evidence="3 4" key="1">
    <citation type="journal article" date="2019" name="Genome Biol. Evol.">
        <title>Day and night: Metabolic profiles and evolutionary relationships of six axenic non-marine cyanobacteria.</title>
        <authorList>
            <person name="Will S.E."/>
            <person name="Henke P."/>
            <person name="Boedeker C."/>
            <person name="Huang S."/>
            <person name="Brinkmann H."/>
            <person name="Rohde M."/>
            <person name="Jarek M."/>
            <person name="Friedl T."/>
            <person name="Seufert S."/>
            <person name="Schumacher M."/>
            <person name="Overmann J."/>
            <person name="Neumann-Schaal M."/>
            <person name="Petersen J."/>
        </authorList>
    </citation>
    <scope>NUCLEOTIDE SEQUENCE [LARGE SCALE GENOMIC DNA]</scope>
    <source>
        <strain evidence="3 4">PCC 6912</strain>
    </source>
</reference>
<evidence type="ECO:0000313" key="4">
    <source>
        <dbReference type="Proteomes" id="UP000268857"/>
    </source>
</evidence>
<dbReference type="OrthoDB" id="517394at2"/>
<evidence type="ECO:0000313" key="3">
    <source>
        <dbReference type="EMBL" id="RUR81736.1"/>
    </source>
</evidence>
<dbReference type="STRING" id="211165.GCA_000317285_04119"/>
<dbReference type="AlphaFoldDB" id="A0A433NH68"/>
<accession>A0A433NH68</accession>
<feature type="compositionally biased region" description="Low complexity" evidence="1">
    <location>
        <begin position="29"/>
        <end position="39"/>
    </location>
</feature>
<feature type="transmembrane region" description="Helical" evidence="2">
    <location>
        <begin position="88"/>
        <end position="106"/>
    </location>
</feature>
<evidence type="ECO:0000256" key="1">
    <source>
        <dbReference type="SAM" id="MobiDB-lite"/>
    </source>
</evidence>
<keyword evidence="2" id="KW-0812">Transmembrane</keyword>
<name>A0A433NH68_CHLFR</name>
<keyword evidence="2" id="KW-1133">Transmembrane helix</keyword>
<gene>
    <name evidence="3" type="ORF">PCC6912_26050</name>
</gene>
<proteinExistence type="predicted"/>
<evidence type="ECO:0000256" key="2">
    <source>
        <dbReference type="SAM" id="Phobius"/>
    </source>
</evidence>
<dbReference type="EMBL" id="RSCJ01000009">
    <property type="protein sequence ID" value="RUR81736.1"/>
    <property type="molecule type" value="Genomic_DNA"/>
</dbReference>
<sequence length="114" mass="12472">MNPQPEEELQQRLQKLEAEINSSSERISQSHSKQHSSQSGLPSINSPLERLLGWFNTLSGTGKLVAVSVGVLLGFAVLQAVLRFVSSAISLALLAGLVYFGYKFIVSSSRQRKQ</sequence>
<feature type="region of interest" description="Disordered" evidence="1">
    <location>
        <begin position="20"/>
        <end position="42"/>
    </location>
</feature>
<dbReference type="Proteomes" id="UP000268857">
    <property type="component" value="Unassembled WGS sequence"/>
</dbReference>
<keyword evidence="4" id="KW-1185">Reference proteome</keyword>
<comment type="caution">
    <text evidence="3">The sequence shown here is derived from an EMBL/GenBank/DDBJ whole genome shotgun (WGS) entry which is preliminary data.</text>
</comment>
<keyword evidence="2" id="KW-0472">Membrane</keyword>